<evidence type="ECO:0000313" key="4">
    <source>
        <dbReference type="EMBL" id="MEZ7195224.1"/>
    </source>
</evidence>
<keyword evidence="1" id="KW-0547">Nucleotide-binding</keyword>
<evidence type="ECO:0000256" key="2">
    <source>
        <dbReference type="ARBA" id="ARBA00022840"/>
    </source>
</evidence>
<accession>A0ABV4JZM6</accession>
<organism evidence="4 5">
    <name type="scientific">Pseudodesulfovibrio karagichevae</name>
    <dbReference type="NCBI Taxonomy" id="3239305"/>
    <lineage>
        <taxon>Bacteria</taxon>
        <taxon>Pseudomonadati</taxon>
        <taxon>Thermodesulfobacteriota</taxon>
        <taxon>Desulfovibrionia</taxon>
        <taxon>Desulfovibrionales</taxon>
        <taxon>Desulfovibrionaceae</taxon>
    </lineage>
</organism>
<dbReference type="PANTHER" id="PTHR43384">
    <property type="entry name" value="SEPTUM SITE-DETERMINING PROTEIN MIND HOMOLOG, CHLOROPLASTIC-RELATED"/>
    <property type="match status" value="1"/>
</dbReference>
<dbReference type="PIRSF" id="PIRSF005647">
    <property type="entry name" value="CooC"/>
    <property type="match status" value="1"/>
</dbReference>
<comment type="caution">
    <text evidence="4">The sequence shown here is derived from an EMBL/GenBank/DDBJ whole genome shotgun (WGS) entry which is preliminary data.</text>
</comment>
<dbReference type="EMBL" id="JBGLYH010000001">
    <property type="protein sequence ID" value="MEZ7195224.1"/>
    <property type="molecule type" value="Genomic_DNA"/>
</dbReference>
<dbReference type="Proteomes" id="UP001568698">
    <property type="component" value="Unassembled WGS sequence"/>
</dbReference>
<evidence type="ECO:0000313" key="5">
    <source>
        <dbReference type="Proteomes" id="UP001568698"/>
    </source>
</evidence>
<dbReference type="InterPro" id="IPR027417">
    <property type="entry name" value="P-loop_NTPase"/>
</dbReference>
<dbReference type="InterPro" id="IPR002586">
    <property type="entry name" value="CobQ/CobB/MinD/ParA_Nub-bd_dom"/>
</dbReference>
<sequence length="256" mass="27183">MKIAITGKGGVGKTTLAGLLARLLADQGDTVLAIDADPDANFGSAIGITPEALATITPISKMKKLAEKRTGAEGDGMYSLTPHVADIPDKYAINHEGVKLLLLGTVEQGGGGCICPEHALVRTLMKHILFQKGESVVMDMEAGIEHLGRGTAESVDALITVVEPGSRSIQTAKQIQSLAADIGLKNTFVVASKVRNDEELEFLQANISEATLLGILPMSEDVRKADMHNVAPYDLHGEIVEAARGILQRIEEELNQ</sequence>
<protein>
    <submittedName>
        <fullName evidence="4">AAA family ATPase</fullName>
    </submittedName>
</protein>
<dbReference type="InterPro" id="IPR050625">
    <property type="entry name" value="ParA/MinD_ATPase"/>
</dbReference>
<keyword evidence="2" id="KW-0067">ATP-binding</keyword>
<proteinExistence type="predicted"/>
<name>A0ABV4JZM6_9BACT</name>
<evidence type="ECO:0000256" key="1">
    <source>
        <dbReference type="ARBA" id="ARBA00022741"/>
    </source>
</evidence>
<dbReference type="SUPFAM" id="SSF52540">
    <property type="entry name" value="P-loop containing nucleoside triphosphate hydrolases"/>
    <property type="match status" value="1"/>
</dbReference>
<dbReference type="Pfam" id="PF01656">
    <property type="entry name" value="CbiA"/>
    <property type="match status" value="1"/>
</dbReference>
<reference evidence="4 5" key="1">
    <citation type="submission" date="2024-08" db="EMBL/GenBank/DDBJ databases">
        <title>Sulfate-reducing bacteria isolated from formation water of the oil field in Kazakhstan and description of Pseudodesulfovibrio sp.</title>
        <authorList>
            <person name="Bidzhieva S.K."/>
            <person name="Tourova T.P."/>
            <person name="Grouzdev D.S."/>
            <person name="Beletsky A.V."/>
            <person name="Sokolova D.S."/>
            <person name="Samigullina S.R."/>
            <person name="Poltaraus A.B."/>
            <person name="Avtukh A.N."/>
            <person name="Tereshina V.M."/>
            <person name="Zhaparov N.S."/>
            <person name="Mardanov A.V."/>
            <person name="Nazina T.N."/>
        </authorList>
    </citation>
    <scope>NUCLEOTIDE SEQUENCE [LARGE SCALE GENOMIC DNA]</scope>
    <source>
        <strain evidence="4 5">9FUS</strain>
    </source>
</reference>
<feature type="domain" description="CobQ/CobB/MinD/ParA nucleotide binding" evidence="3">
    <location>
        <begin position="4"/>
        <end position="229"/>
    </location>
</feature>
<dbReference type="Gene3D" id="3.40.50.300">
    <property type="entry name" value="P-loop containing nucleotide triphosphate hydrolases"/>
    <property type="match status" value="1"/>
</dbReference>
<keyword evidence="5" id="KW-1185">Reference proteome</keyword>
<evidence type="ECO:0000259" key="3">
    <source>
        <dbReference type="Pfam" id="PF01656"/>
    </source>
</evidence>
<dbReference type="InterPro" id="IPR014433">
    <property type="entry name" value="CooC"/>
</dbReference>
<dbReference type="RefSeq" id="WP_371384779.1">
    <property type="nucleotide sequence ID" value="NZ_JBGLYH010000001.1"/>
</dbReference>
<dbReference type="PANTHER" id="PTHR43384:SF6">
    <property type="entry name" value="SEPTUM SITE-DETERMINING PROTEIN MIND HOMOLOG, CHLOROPLASTIC"/>
    <property type="match status" value="1"/>
</dbReference>
<gene>
    <name evidence="4" type="ORF">AB6M95_00550</name>
</gene>